<dbReference type="AlphaFoldDB" id="A0A1Y1RVW1"/>
<proteinExistence type="predicted"/>
<dbReference type="GO" id="GO:0016491">
    <property type="term" value="F:oxidoreductase activity"/>
    <property type="evidence" value="ECO:0007669"/>
    <property type="project" value="InterPro"/>
</dbReference>
<dbReference type="Pfam" id="PF02915">
    <property type="entry name" value="Rubrerythrin"/>
    <property type="match status" value="1"/>
</dbReference>
<gene>
    <name evidence="2" type="ORF">B4O97_12920</name>
</gene>
<dbReference type="InterPro" id="IPR009078">
    <property type="entry name" value="Ferritin-like_SF"/>
</dbReference>
<dbReference type="RefSeq" id="WP_083051417.1">
    <property type="nucleotide sequence ID" value="NZ_MWQY01000014.1"/>
</dbReference>
<dbReference type="EMBL" id="MWQY01000014">
    <property type="protein sequence ID" value="ORC34210.1"/>
    <property type="molecule type" value="Genomic_DNA"/>
</dbReference>
<protein>
    <recommendedName>
        <fullName evidence="1">Rubrerythrin diiron-binding domain-containing protein</fullName>
    </recommendedName>
</protein>
<organism evidence="2 3">
    <name type="scientific">Marispirochaeta aestuarii</name>
    <dbReference type="NCBI Taxonomy" id="1963862"/>
    <lineage>
        <taxon>Bacteria</taxon>
        <taxon>Pseudomonadati</taxon>
        <taxon>Spirochaetota</taxon>
        <taxon>Spirochaetia</taxon>
        <taxon>Spirochaetales</taxon>
        <taxon>Spirochaetaceae</taxon>
        <taxon>Marispirochaeta</taxon>
    </lineage>
</organism>
<dbReference type="InterPro" id="IPR012347">
    <property type="entry name" value="Ferritin-like"/>
</dbReference>
<evidence type="ECO:0000259" key="1">
    <source>
        <dbReference type="Pfam" id="PF02915"/>
    </source>
</evidence>
<dbReference type="Proteomes" id="UP000192343">
    <property type="component" value="Unassembled WGS sequence"/>
</dbReference>
<dbReference type="GO" id="GO:0046872">
    <property type="term" value="F:metal ion binding"/>
    <property type="evidence" value="ECO:0007669"/>
    <property type="project" value="InterPro"/>
</dbReference>
<dbReference type="STRING" id="1963862.B4O97_12920"/>
<comment type="caution">
    <text evidence="2">The sequence shown here is derived from an EMBL/GenBank/DDBJ whole genome shotgun (WGS) entry which is preliminary data.</text>
</comment>
<name>A0A1Y1RVW1_9SPIO</name>
<evidence type="ECO:0000313" key="2">
    <source>
        <dbReference type="EMBL" id="ORC34210.1"/>
    </source>
</evidence>
<dbReference type="InterPro" id="IPR003251">
    <property type="entry name" value="Rr_diiron-bd_dom"/>
</dbReference>
<sequence>MKETILRLIDVSMNEYLRYRNSLEKPSLQRLMDTIIDQEREHKSEIEELEEYFFEGITRESMEEGIRSLSKPLDLKDDIAGLKDIMRREEAMADLFENLAGNITETEGRVFFTQYSLDERKHAGLVQSRLELESLT</sequence>
<evidence type="ECO:0000313" key="3">
    <source>
        <dbReference type="Proteomes" id="UP000192343"/>
    </source>
</evidence>
<dbReference type="Gene3D" id="1.20.1260.10">
    <property type="match status" value="1"/>
</dbReference>
<feature type="domain" description="Rubrerythrin diiron-binding" evidence="1">
    <location>
        <begin position="15"/>
        <end position="125"/>
    </location>
</feature>
<accession>A0A1Y1RVW1</accession>
<dbReference type="SUPFAM" id="SSF47240">
    <property type="entry name" value="Ferritin-like"/>
    <property type="match status" value="1"/>
</dbReference>
<keyword evidence="3" id="KW-1185">Reference proteome</keyword>
<reference evidence="2 3" key="1">
    <citation type="submission" date="2017-03" db="EMBL/GenBank/DDBJ databases">
        <title>Draft Genome sequence of Marispirochaeta sp. strain JC444.</title>
        <authorList>
            <person name="Shivani Y."/>
            <person name="Subhash Y."/>
            <person name="Sasikala C."/>
            <person name="Ramana C."/>
        </authorList>
    </citation>
    <scope>NUCLEOTIDE SEQUENCE [LARGE SCALE GENOMIC DNA]</scope>
    <source>
        <strain evidence="2 3">JC444</strain>
    </source>
</reference>